<proteinExistence type="predicted"/>
<evidence type="ECO:0008006" key="3">
    <source>
        <dbReference type="Google" id="ProtNLM"/>
    </source>
</evidence>
<dbReference type="Gene3D" id="1.10.10.1320">
    <property type="entry name" value="Anti-sigma factor, zinc-finger domain"/>
    <property type="match status" value="1"/>
</dbReference>
<dbReference type="InterPro" id="IPR041916">
    <property type="entry name" value="Anti_sigma_zinc_sf"/>
</dbReference>
<dbReference type="AlphaFoldDB" id="A0A975S0V1"/>
<keyword evidence="2" id="KW-1185">Reference proteome</keyword>
<dbReference type="KEGG" id="gfu:KM031_12365"/>
<dbReference type="Proteomes" id="UP000679352">
    <property type="component" value="Chromosome"/>
</dbReference>
<gene>
    <name evidence="1" type="ORF">KM031_12365</name>
</gene>
<accession>A0A975S0V1</accession>
<protein>
    <recommendedName>
        <fullName evidence="3">Anti-sigma factor</fullName>
    </recommendedName>
</protein>
<organism evidence="1 2">
    <name type="scientific">Gemmobacter fulvus</name>
    <dbReference type="NCBI Taxonomy" id="2840474"/>
    <lineage>
        <taxon>Bacteria</taxon>
        <taxon>Pseudomonadati</taxon>
        <taxon>Pseudomonadota</taxon>
        <taxon>Alphaproteobacteria</taxon>
        <taxon>Rhodobacterales</taxon>
        <taxon>Paracoccaceae</taxon>
        <taxon>Gemmobacter</taxon>
    </lineage>
</organism>
<dbReference type="EMBL" id="CP076361">
    <property type="protein sequence ID" value="QWK89631.1"/>
    <property type="molecule type" value="Genomic_DNA"/>
</dbReference>
<name>A0A975S0V1_9RHOB</name>
<reference evidence="1" key="1">
    <citation type="submission" date="2021-06" db="EMBL/GenBank/DDBJ databases">
        <title>Direct submission.</title>
        <authorList>
            <person name="Lee C.-S."/>
            <person name="Jin L."/>
        </authorList>
    </citation>
    <scope>NUCLEOTIDE SEQUENCE</scope>
    <source>
        <strain evidence="1">Con5</strain>
    </source>
</reference>
<dbReference type="RefSeq" id="WP_215504611.1">
    <property type="nucleotide sequence ID" value="NZ_CP076361.1"/>
</dbReference>
<evidence type="ECO:0000313" key="1">
    <source>
        <dbReference type="EMBL" id="QWK89631.1"/>
    </source>
</evidence>
<sequence>MMNHDVDGLGGEESDEMLMALADGELPEPQSTQLLARIAANPDLAARYALFTDTRAFVQEAYAPGPVPDALVQAILDAPTSNVVAFPARRPVRAGMALAASLVVAVGLGGFFAGQGFGPGLQATADPARDAARLLATTPTGGTAAQPDGGSARVLASYQTDLGLCRLIALEFASGGAERAMVCQEGTDWAVALSVIAGTEEAYLPASETATALIDTFLDGFSASAPLEAEAEAAALGQ</sequence>
<evidence type="ECO:0000313" key="2">
    <source>
        <dbReference type="Proteomes" id="UP000679352"/>
    </source>
</evidence>